<proteinExistence type="predicted"/>
<dbReference type="PIRSF" id="PIRSF017393">
    <property type="entry name" value="MTase_SAV2177"/>
    <property type="match status" value="1"/>
</dbReference>
<protein>
    <submittedName>
        <fullName evidence="1">S-adenosyl methyltransferase</fullName>
    </submittedName>
</protein>
<reference evidence="1 2" key="1">
    <citation type="submission" date="2019-03" db="EMBL/GenBank/DDBJ databases">
        <title>Genomic Encyclopedia of Type Strains, Phase IV (KMG-IV): sequencing the most valuable type-strain genomes for metagenomic binning, comparative biology and taxonomic classification.</title>
        <authorList>
            <person name="Goeker M."/>
        </authorList>
    </citation>
    <scope>NUCLEOTIDE SEQUENCE [LARGE SCALE GENOMIC DNA]</scope>
    <source>
        <strain evidence="1 2">DSM 44496</strain>
    </source>
</reference>
<dbReference type="InterPro" id="IPR006764">
    <property type="entry name" value="SAM_dep_MeTrfase_SAV2177_type"/>
</dbReference>
<keyword evidence="1" id="KW-0489">Methyltransferase</keyword>
<dbReference type="Gene3D" id="3.40.50.150">
    <property type="entry name" value="Vaccinia Virus protein VP39"/>
    <property type="match status" value="1"/>
</dbReference>
<dbReference type="AlphaFoldDB" id="A0A4R6P6L4"/>
<dbReference type="RefSeq" id="WP_166655797.1">
    <property type="nucleotide sequence ID" value="NZ_SNXK01000005.1"/>
</dbReference>
<dbReference type="EMBL" id="SNXK01000005">
    <property type="protein sequence ID" value="TDP33075.1"/>
    <property type="molecule type" value="Genomic_DNA"/>
</dbReference>
<evidence type="ECO:0000313" key="2">
    <source>
        <dbReference type="Proteomes" id="UP000295087"/>
    </source>
</evidence>
<accession>A0A4R6P6L4</accession>
<evidence type="ECO:0000313" key="1">
    <source>
        <dbReference type="EMBL" id="TDP33075.1"/>
    </source>
</evidence>
<dbReference type="InterPro" id="IPR029063">
    <property type="entry name" value="SAM-dependent_MTases_sf"/>
</dbReference>
<dbReference type="GO" id="GO:0008168">
    <property type="term" value="F:methyltransferase activity"/>
    <property type="evidence" value="ECO:0007669"/>
    <property type="project" value="UniProtKB-KW"/>
</dbReference>
<gene>
    <name evidence="1" type="ORF">DFR75_105313</name>
</gene>
<keyword evidence="2" id="KW-1185">Reference proteome</keyword>
<sequence>MSTTDLPQRITLDQSRPNSARVHSALLGGKDYYPVDDVIAEQLARNKIAPAIAESRRFARRAVSHLLNHHRITQFAELGCGFPHAPNVHDIAEDHTRSARTLYIDNDQLAANHARALMAGHHARTAEIDLTDTTAVVDAIATTFDMSAPIALILSGTAELIEDAPSMIAALVHALPARTWLVLTHITADVFDHDITSAVKALRAVGIAYHPRTHDDIASMLTGYHLHTPGLAAPHRWRPESIGSDRYGHVSEPMHPEAWDLSAYAAIGQQCQA</sequence>
<organism evidence="1 2">
    <name type="scientific">Nocardia ignorata</name>
    <dbReference type="NCBI Taxonomy" id="145285"/>
    <lineage>
        <taxon>Bacteria</taxon>
        <taxon>Bacillati</taxon>
        <taxon>Actinomycetota</taxon>
        <taxon>Actinomycetes</taxon>
        <taxon>Mycobacteriales</taxon>
        <taxon>Nocardiaceae</taxon>
        <taxon>Nocardia</taxon>
    </lineage>
</organism>
<dbReference type="Proteomes" id="UP000295087">
    <property type="component" value="Unassembled WGS sequence"/>
</dbReference>
<dbReference type="SUPFAM" id="SSF53335">
    <property type="entry name" value="S-adenosyl-L-methionine-dependent methyltransferases"/>
    <property type="match status" value="1"/>
</dbReference>
<keyword evidence="1" id="KW-0808">Transferase</keyword>
<dbReference type="GO" id="GO:0032259">
    <property type="term" value="P:methylation"/>
    <property type="evidence" value="ECO:0007669"/>
    <property type="project" value="UniProtKB-KW"/>
</dbReference>
<name>A0A4R6P6L4_NOCIG</name>
<dbReference type="Pfam" id="PF04672">
    <property type="entry name" value="Methyltransf_19"/>
    <property type="match status" value="1"/>
</dbReference>
<comment type="caution">
    <text evidence="1">The sequence shown here is derived from an EMBL/GenBank/DDBJ whole genome shotgun (WGS) entry which is preliminary data.</text>
</comment>